<feature type="chain" id="PRO_5009911589" evidence="1">
    <location>
        <begin position="25"/>
        <end position="376"/>
    </location>
</feature>
<protein>
    <submittedName>
        <fullName evidence="3">Glucose/arabinose dehydrogenase, beta-propeller fold</fullName>
    </submittedName>
</protein>
<evidence type="ECO:0000313" key="3">
    <source>
        <dbReference type="EMBL" id="SHG49128.1"/>
    </source>
</evidence>
<evidence type="ECO:0000313" key="4">
    <source>
        <dbReference type="Proteomes" id="UP000184000"/>
    </source>
</evidence>
<gene>
    <name evidence="3" type="ORF">SAMN02744645_0333</name>
</gene>
<dbReference type="InterPro" id="IPR011042">
    <property type="entry name" value="6-blade_b-propeller_TolB-like"/>
</dbReference>
<accession>A0A1M5K8Q4</accession>
<evidence type="ECO:0000259" key="2">
    <source>
        <dbReference type="Pfam" id="PF07995"/>
    </source>
</evidence>
<dbReference type="Pfam" id="PF07995">
    <property type="entry name" value="GSDH"/>
    <property type="match status" value="1"/>
</dbReference>
<dbReference type="PANTHER" id="PTHR19328:SF75">
    <property type="entry name" value="ALDOSE SUGAR DEHYDROGENASE YLII"/>
    <property type="match status" value="1"/>
</dbReference>
<dbReference type="InterPro" id="IPR012938">
    <property type="entry name" value="Glc/Sorbosone_DH"/>
</dbReference>
<name>A0A1M5K8Q4_9GAMM</name>
<proteinExistence type="predicted"/>
<feature type="domain" description="Glucose/Sorbosone dehydrogenase" evidence="2">
    <location>
        <begin position="45"/>
        <end position="371"/>
    </location>
</feature>
<dbReference type="AlphaFoldDB" id="A0A1M5K8Q4"/>
<dbReference type="InterPro" id="IPR011041">
    <property type="entry name" value="Quinoprot_gluc/sorb_DH_b-prop"/>
</dbReference>
<organism evidence="3 4">
    <name type="scientific">Stutzerimonas xanthomarina DSM 18231</name>
    <dbReference type="NCBI Taxonomy" id="1403346"/>
    <lineage>
        <taxon>Bacteria</taxon>
        <taxon>Pseudomonadati</taxon>
        <taxon>Pseudomonadota</taxon>
        <taxon>Gammaproteobacteria</taxon>
        <taxon>Pseudomonadales</taxon>
        <taxon>Pseudomonadaceae</taxon>
        <taxon>Stutzerimonas</taxon>
    </lineage>
</organism>
<reference evidence="3 4" key="1">
    <citation type="submission" date="2016-11" db="EMBL/GenBank/DDBJ databases">
        <authorList>
            <person name="Jaros S."/>
            <person name="Januszkiewicz K."/>
            <person name="Wedrychowicz H."/>
        </authorList>
    </citation>
    <scope>NUCLEOTIDE SEQUENCE [LARGE SCALE GENOMIC DNA]</scope>
    <source>
        <strain evidence="3 4">DSM 18231</strain>
    </source>
</reference>
<sequence length="376" mass="40262">MVMKRLSLHIVSAIAIGAASLAGAAPAAIEQDQWPFSATPRASFSEPWAMTFLPDGTALVTEKRGALKRVDVKTGKVQAIDGVPEVAYGGQGGFGDVVLHPDFAQNNIIYLSYAEHGDGDNRGAAVARAKLELGADGGSLSDTQVIWQQTPKVSGKGHYGHRLAFGPDGKLWISSGERQKFKPAQDMESTMGKILRLNADGSVPDDNPFADKGGVTAQIWSLGHRNPLGIAFDDQGRLWEHEMGPEGGDEFNLIQKAGNYGYPEVSNGDHYGGRPIPDHDTRPEFIAPKISWTPVISPAGMIIYDGDRFADWKGDAFIGGLSAEALVRVTLNGEAASEAARYDMGARIREVEQGPDGSIWLLEDGDGGRLLELSPK</sequence>
<dbReference type="EMBL" id="FQXA01000001">
    <property type="protein sequence ID" value="SHG49128.1"/>
    <property type="molecule type" value="Genomic_DNA"/>
</dbReference>
<dbReference type="Gene3D" id="2.120.10.30">
    <property type="entry name" value="TolB, C-terminal domain"/>
    <property type="match status" value="1"/>
</dbReference>
<dbReference type="Proteomes" id="UP000184000">
    <property type="component" value="Unassembled WGS sequence"/>
</dbReference>
<dbReference type="SUPFAM" id="SSF50952">
    <property type="entry name" value="Soluble quinoprotein glucose dehydrogenase"/>
    <property type="match status" value="1"/>
</dbReference>
<feature type="signal peptide" evidence="1">
    <location>
        <begin position="1"/>
        <end position="24"/>
    </location>
</feature>
<keyword evidence="1" id="KW-0732">Signal</keyword>
<evidence type="ECO:0000256" key="1">
    <source>
        <dbReference type="SAM" id="SignalP"/>
    </source>
</evidence>
<dbReference type="PANTHER" id="PTHR19328">
    <property type="entry name" value="HEDGEHOG-INTERACTING PROTEIN"/>
    <property type="match status" value="1"/>
</dbReference>